<feature type="transmembrane region" description="Helical" evidence="2">
    <location>
        <begin position="88"/>
        <end position="115"/>
    </location>
</feature>
<feature type="region of interest" description="Disordered" evidence="1">
    <location>
        <begin position="22"/>
        <end position="55"/>
    </location>
</feature>
<evidence type="ECO:0000313" key="3">
    <source>
        <dbReference type="EMBL" id="KAF5794934.1"/>
    </source>
</evidence>
<dbReference type="Gramene" id="mRNA:HanXRQr2_Chr08g0333851">
    <property type="protein sequence ID" value="mRNA:HanXRQr2_Chr08g0333851"/>
    <property type="gene ID" value="HanXRQr2_Chr08g0333851"/>
</dbReference>
<dbReference type="PANTHER" id="PTHR36381">
    <property type="entry name" value="ETHYLENE-REGULATED TRANSCRIPT 2 (ERT2)"/>
    <property type="match status" value="1"/>
</dbReference>
<dbReference type="Proteomes" id="UP000215914">
    <property type="component" value="Unassembled WGS sequence"/>
</dbReference>
<proteinExistence type="predicted"/>
<feature type="transmembrane region" description="Helical" evidence="2">
    <location>
        <begin position="230"/>
        <end position="255"/>
    </location>
</feature>
<keyword evidence="2" id="KW-0812">Transmembrane</keyword>
<keyword evidence="2" id="KW-0472">Membrane</keyword>
<name>A0A9K3IDM0_HELAN</name>
<evidence type="ECO:0000256" key="1">
    <source>
        <dbReference type="SAM" id="MobiDB-lite"/>
    </source>
</evidence>
<feature type="compositionally biased region" description="Low complexity" evidence="1">
    <location>
        <begin position="39"/>
        <end position="51"/>
    </location>
</feature>
<dbReference type="AlphaFoldDB" id="A0A9K3IDM0"/>
<sequence>MVVETGFPTSLIDLYVRHRGTFGKSSDKKQKGIDSPNYLSSGSLSSSSSSDLDYRPSVAASDKYSKTEAELSVGMRKLNPVLVVVLKVLFMMVLVFGTKTFTIAITLFASLLLFLESRSKRFLGRPVCSQVLEIEEQVELRQKELDEVTSEVLIETRGKSSRRAMMKSRIKKLVPKKLRIRKPSIDSKQEICCEFKEEETGRRSSSSILSSETECDDGKSGTNVQRNSDCLVLFLIVLVGLLEGRVFALVIALSWCLLLKLQWRNVRLNR</sequence>
<evidence type="ECO:0008006" key="5">
    <source>
        <dbReference type="Google" id="ProtNLM"/>
    </source>
</evidence>
<gene>
    <name evidence="3" type="ORF">HanXRQr2_Chr08g0333851</name>
</gene>
<keyword evidence="2" id="KW-1133">Transmembrane helix</keyword>
<protein>
    <recommendedName>
        <fullName evidence="5">Ethylene-responsive nuclear family protein</fullName>
    </recommendedName>
</protein>
<dbReference type="EMBL" id="MNCJ02000323">
    <property type="protein sequence ID" value="KAF5794934.1"/>
    <property type="molecule type" value="Genomic_DNA"/>
</dbReference>
<evidence type="ECO:0000313" key="4">
    <source>
        <dbReference type="Proteomes" id="UP000215914"/>
    </source>
</evidence>
<comment type="caution">
    <text evidence="3">The sequence shown here is derived from an EMBL/GenBank/DDBJ whole genome shotgun (WGS) entry which is preliminary data.</text>
</comment>
<organism evidence="3 4">
    <name type="scientific">Helianthus annuus</name>
    <name type="common">Common sunflower</name>
    <dbReference type="NCBI Taxonomy" id="4232"/>
    <lineage>
        <taxon>Eukaryota</taxon>
        <taxon>Viridiplantae</taxon>
        <taxon>Streptophyta</taxon>
        <taxon>Embryophyta</taxon>
        <taxon>Tracheophyta</taxon>
        <taxon>Spermatophyta</taxon>
        <taxon>Magnoliopsida</taxon>
        <taxon>eudicotyledons</taxon>
        <taxon>Gunneridae</taxon>
        <taxon>Pentapetalae</taxon>
        <taxon>asterids</taxon>
        <taxon>campanulids</taxon>
        <taxon>Asterales</taxon>
        <taxon>Asteraceae</taxon>
        <taxon>Asteroideae</taxon>
        <taxon>Heliantheae alliance</taxon>
        <taxon>Heliantheae</taxon>
        <taxon>Helianthus</taxon>
    </lineage>
</organism>
<accession>A0A9K3IDM0</accession>
<reference evidence="3" key="2">
    <citation type="submission" date="2020-06" db="EMBL/GenBank/DDBJ databases">
        <title>Helianthus annuus Genome sequencing and assembly Release 2.</title>
        <authorList>
            <person name="Gouzy J."/>
            <person name="Langlade N."/>
            <person name="Munos S."/>
        </authorList>
    </citation>
    <scope>NUCLEOTIDE SEQUENCE</scope>
    <source>
        <tissue evidence="3">Leaves</tissue>
    </source>
</reference>
<reference evidence="3" key="1">
    <citation type="journal article" date="2017" name="Nature">
        <title>The sunflower genome provides insights into oil metabolism, flowering and Asterid evolution.</title>
        <authorList>
            <person name="Badouin H."/>
            <person name="Gouzy J."/>
            <person name="Grassa C.J."/>
            <person name="Murat F."/>
            <person name="Staton S.E."/>
            <person name="Cottret L."/>
            <person name="Lelandais-Briere C."/>
            <person name="Owens G.L."/>
            <person name="Carrere S."/>
            <person name="Mayjonade B."/>
            <person name="Legrand L."/>
            <person name="Gill N."/>
            <person name="Kane N.C."/>
            <person name="Bowers J.E."/>
            <person name="Hubner S."/>
            <person name="Bellec A."/>
            <person name="Berard A."/>
            <person name="Berges H."/>
            <person name="Blanchet N."/>
            <person name="Boniface M.C."/>
            <person name="Brunel D."/>
            <person name="Catrice O."/>
            <person name="Chaidir N."/>
            <person name="Claudel C."/>
            <person name="Donnadieu C."/>
            <person name="Faraut T."/>
            <person name="Fievet G."/>
            <person name="Helmstetter N."/>
            <person name="King M."/>
            <person name="Knapp S.J."/>
            <person name="Lai Z."/>
            <person name="Le Paslier M.C."/>
            <person name="Lippi Y."/>
            <person name="Lorenzon L."/>
            <person name="Mandel J.R."/>
            <person name="Marage G."/>
            <person name="Marchand G."/>
            <person name="Marquand E."/>
            <person name="Bret-Mestries E."/>
            <person name="Morien E."/>
            <person name="Nambeesan S."/>
            <person name="Nguyen T."/>
            <person name="Pegot-Espagnet P."/>
            <person name="Pouilly N."/>
            <person name="Raftis F."/>
            <person name="Sallet E."/>
            <person name="Schiex T."/>
            <person name="Thomas J."/>
            <person name="Vandecasteele C."/>
            <person name="Vares D."/>
            <person name="Vear F."/>
            <person name="Vautrin S."/>
            <person name="Crespi M."/>
            <person name="Mangin B."/>
            <person name="Burke J.M."/>
            <person name="Salse J."/>
            <person name="Munos S."/>
            <person name="Vincourt P."/>
            <person name="Rieseberg L.H."/>
            <person name="Langlade N.B."/>
        </authorList>
    </citation>
    <scope>NUCLEOTIDE SEQUENCE</scope>
    <source>
        <tissue evidence="3">Leaves</tissue>
    </source>
</reference>
<keyword evidence="4" id="KW-1185">Reference proteome</keyword>
<evidence type="ECO:0000256" key="2">
    <source>
        <dbReference type="SAM" id="Phobius"/>
    </source>
</evidence>
<dbReference type="PANTHER" id="PTHR36381:SF1">
    <property type="entry name" value="ETHYLENE-REGULATED TRANSCRIPT 2 (ERT2)"/>
    <property type="match status" value="1"/>
</dbReference>